<name>A0A401ZJF9_9CHLR</name>
<dbReference type="AlphaFoldDB" id="A0A401ZJF9"/>
<accession>A0A401ZJF9</accession>
<evidence type="ECO:0000256" key="1">
    <source>
        <dbReference type="SAM" id="MobiDB-lite"/>
    </source>
</evidence>
<comment type="caution">
    <text evidence="2">The sequence shown here is derived from an EMBL/GenBank/DDBJ whole genome shotgun (WGS) entry which is preliminary data.</text>
</comment>
<gene>
    <name evidence="2" type="ORF">KDAU_43200</name>
</gene>
<organism evidence="2 3">
    <name type="scientific">Dictyobacter aurantiacus</name>
    <dbReference type="NCBI Taxonomy" id="1936993"/>
    <lineage>
        <taxon>Bacteria</taxon>
        <taxon>Bacillati</taxon>
        <taxon>Chloroflexota</taxon>
        <taxon>Ktedonobacteria</taxon>
        <taxon>Ktedonobacterales</taxon>
        <taxon>Dictyobacteraceae</taxon>
        <taxon>Dictyobacter</taxon>
    </lineage>
</organism>
<dbReference type="EMBL" id="BIFQ01000001">
    <property type="protein sequence ID" value="GCE06991.1"/>
    <property type="molecule type" value="Genomic_DNA"/>
</dbReference>
<keyword evidence="3" id="KW-1185">Reference proteome</keyword>
<evidence type="ECO:0000313" key="3">
    <source>
        <dbReference type="Proteomes" id="UP000287224"/>
    </source>
</evidence>
<reference evidence="3" key="1">
    <citation type="submission" date="2018-12" db="EMBL/GenBank/DDBJ databases">
        <title>Tengunoibacter tsumagoiensis gen. nov., sp. nov., Dictyobacter kobayashii sp. nov., D. alpinus sp. nov., and D. joshuensis sp. nov. and description of Dictyobacteraceae fam. nov. within the order Ktedonobacterales isolated from Tengu-no-mugimeshi.</title>
        <authorList>
            <person name="Wang C.M."/>
            <person name="Zheng Y."/>
            <person name="Sakai Y."/>
            <person name="Toyoda A."/>
            <person name="Minakuchi Y."/>
            <person name="Abe K."/>
            <person name="Yokota A."/>
            <person name="Yabe S."/>
        </authorList>
    </citation>
    <scope>NUCLEOTIDE SEQUENCE [LARGE SCALE GENOMIC DNA]</scope>
    <source>
        <strain evidence="3">S-27</strain>
    </source>
</reference>
<protein>
    <submittedName>
        <fullName evidence="2">Uncharacterized protein</fullName>
    </submittedName>
</protein>
<proteinExistence type="predicted"/>
<sequence>MNQGLRPEHTVLEALVINEQAHGGVVYLDEALNVGRGVTNESVAEIKNSHQPILASLFTHEEIVTSVESEVNTEEKKTGLFKSSNQRGQGAASPLRGVGCPHSPSSPLAAAEGGKKDF</sequence>
<dbReference type="Proteomes" id="UP000287224">
    <property type="component" value="Unassembled WGS sequence"/>
</dbReference>
<evidence type="ECO:0000313" key="2">
    <source>
        <dbReference type="EMBL" id="GCE06991.1"/>
    </source>
</evidence>
<feature type="region of interest" description="Disordered" evidence="1">
    <location>
        <begin position="69"/>
        <end position="118"/>
    </location>
</feature>